<protein>
    <recommendedName>
        <fullName evidence="4">Ribosomal protein</fullName>
    </recommendedName>
</protein>
<keyword evidence="7" id="KW-1185">Reference proteome</keyword>
<dbReference type="Proteomes" id="UP001172102">
    <property type="component" value="Unassembled WGS sequence"/>
</dbReference>
<sequence length="164" mass="17656">MAGLPILSQTARSGALATRSLAASMRALSLAANSSTPTAALTSASNTKSPVQPASAALSSLPRQQTRSLSQSILSIHHTCKHSHAHSCSTRPTIPANAAEPGVVTKSVQIQQKRGMKINSAIRKRCEHCKIVRRKADKRRVGYLYVICPANPRHKQRQGFVKSR</sequence>
<keyword evidence="2 4" id="KW-0689">Ribosomal protein</keyword>
<dbReference type="EMBL" id="JAUKUA010000002">
    <property type="protein sequence ID" value="KAK0724697.1"/>
    <property type="molecule type" value="Genomic_DNA"/>
</dbReference>
<proteinExistence type="inferred from homology"/>
<dbReference type="GO" id="GO:0005840">
    <property type="term" value="C:ribosome"/>
    <property type="evidence" value="ECO:0007669"/>
    <property type="project" value="UniProtKB-KW"/>
</dbReference>
<comment type="caution">
    <text evidence="6">The sequence shown here is derived from an EMBL/GenBank/DDBJ whole genome shotgun (WGS) entry which is preliminary data.</text>
</comment>
<dbReference type="PANTHER" id="PTHR18804:SF16">
    <property type="entry name" value="RIBOSOMAL PROTEIN"/>
    <property type="match status" value="1"/>
</dbReference>
<keyword evidence="3 4" id="KW-0687">Ribonucleoprotein</keyword>
<evidence type="ECO:0000256" key="1">
    <source>
        <dbReference type="ARBA" id="ARBA00007645"/>
    </source>
</evidence>
<dbReference type="GO" id="GO:1990904">
    <property type="term" value="C:ribonucleoprotein complex"/>
    <property type="evidence" value="ECO:0007669"/>
    <property type="project" value="UniProtKB-KW"/>
</dbReference>
<evidence type="ECO:0000313" key="6">
    <source>
        <dbReference type="EMBL" id="KAK0724697.1"/>
    </source>
</evidence>
<dbReference type="AlphaFoldDB" id="A0AA40AZ89"/>
<gene>
    <name evidence="6" type="ORF">B0H67DRAFT_550416</name>
</gene>
<accession>A0AA40AZ89</accession>
<comment type="similarity">
    <text evidence="1 4">Belongs to the bacterial ribosomal protein bL36 family.</text>
</comment>
<dbReference type="Pfam" id="PF00444">
    <property type="entry name" value="Ribosomal_L36"/>
    <property type="match status" value="1"/>
</dbReference>
<evidence type="ECO:0000256" key="5">
    <source>
        <dbReference type="SAM" id="MobiDB-lite"/>
    </source>
</evidence>
<dbReference type="GO" id="GO:0003735">
    <property type="term" value="F:structural constituent of ribosome"/>
    <property type="evidence" value="ECO:0007669"/>
    <property type="project" value="InterPro"/>
</dbReference>
<evidence type="ECO:0000256" key="3">
    <source>
        <dbReference type="ARBA" id="ARBA00023274"/>
    </source>
</evidence>
<evidence type="ECO:0000256" key="4">
    <source>
        <dbReference type="RuleBase" id="RU000570"/>
    </source>
</evidence>
<dbReference type="SUPFAM" id="SSF57840">
    <property type="entry name" value="Ribosomal protein L36"/>
    <property type="match status" value="1"/>
</dbReference>
<dbReference type="GO" id="GO:0006412">
    <property type="term" value="P:translation"/>
    <property type="evidence" value="ECO:0007669"/>
    <property type="project" value="InterPro"/>
</dbReference>
<organism evidence="6 7">
    <name type="scientific">Lasiosphaeris hirsuta</name>
    <dbReference type="NCBI Taxonomy" id="260670"/>
    <lineage>
        <taxon>Eukaryota</taxon>
        <taxon>Fungi</taxon>
        <taxon>Dikarya</taxon>
        <taxon>Ascomycota</taxon>
        <taxon>Pezizomycotina</taxon>
        <taxon>Sordariomycetes</taxon>
        <taxon>Sordariomycetidae</taxon>
        <taxon>Sordariales</taxon>
        <taxon>Lasiosphaeriaceae</taxon>
        <taxon>Lasiosphaeris</taxon>
    </lineage>
</organism>
<dbReference type="InterPro" id="IPR035977">
    <property type="entry name" value="Ribosomal_bL36_sp"/>
</dbReference>
<dbReference type="NCBIfam" id="TIGR01022">
    <property type="entry name" value="rpmJ_bact"/>
    <property type="match status" value="1"/>
</dbReference>
<dbReference type="InterPro" id="IPR000473">
    <property type="entry name" value="Ribosomal_bL36"/>
</dbReference>
<name>A0AA40AZ89_9PEZI</name>
<feature type="region of interest" description="Disordered" evidence="5">
    <location>
        <begin position="40"/>
        <end position="63"/>
    </location>
</feature>
<feature type="compositionally biased region" description="Polar residues" evidence="5">
    <location>
        <begin position="48"/>
        <end position="63"/>
    </location>
</feature>
<dbReference type="PANTHER" id="PTHR18804">
    <property type="entry name" value="RIBOSOMAL PROTEIN"/>
    <property type="match status" value="1"/>
</dbReference>
<dbReference type="InterPro" id="IPR052010">
    <property type="entry name" value="Ribosomal_LSU_bL36"/>
</dbReference>
<evidence type="ECO:0000313" key="7">
    <source>
        <dbReference type="Proteomes" id="UP001172102"/>
    </source>
</evidence>
<reference evidence="6" key="1">
    <citation type="submission" date="2023-06" db="EMBL/GenBank/DDBJ databases">
        <title>Genome-scale phylogeny and comparative genomics of the fungal order Sordariales.</title>
        <authorList>
            <consortium name="Lawrence Berkeley National Laboratory"/>
            <person name="Hensen N."/>
            <person name="Bonometti L."/>
            <person name="Westerberg I."/>
            <person name="Brannstrom I.O."/>
            <person name="Guillou S."/>
            <person name="Cros-Aarteil S."/>
            <person name="Calhoun S."/>
            <person name="Haridas S."/>
            <person name="Kuo A."/>
            <person name="Mondo S."/>
            <person name="Pangilinan J."/>
            <person name="Riley R."/>
            <person name="Labutti K."/>
            <person name="Andreopoulos B."/>
            <person name="Lipzen A."/>
            <person name="Chen C."/>
            <person name="Yanf M."/>
            <person name="Daum C."/>
            <person name="Ng V."/>
            <person name="Clum A."/>
            <person name="Steindorff A."/>
            <person name="Ohm R."/>
            <person name="Martin F."/>
            <person name="Silar P."/>
            <person name="Natvig D."/>
            <person name="Lalanne C."/>
            <person name="Gautier V."/>
            <person name="Ament-Velasquez S.L."/>
            <person name="Kruys A."/>
            <person name="Hutchinson M.I."/>
            <person name="Powell A.J."/>
            <person name="Barry K."/>
            <person name="Miller A.N."/>
            <person name="Grigoriev I.V."/>
            <person name="Debuchy R."/>
            <person name="Gladieux P."/>
            <person name="Thoren M.H."/>
            <person name="Johannesson H."/>
        </authorList>
    </citation>
    <scope>NUCLEOTIDE SEQUENCE</scope>
    <source>
        <strain evidence="6">SMH4607-1</strain>
    </source>
</reference>
<evidence type="ECO:0000256" key="2">
    <source>
        <dbReference type="ARBA" id="ARBA00022980"/>
    </source>
</evidence>
<dbReference type="HAMAP" id="MF_00251">
    <property type="entry name" value="Ribosomal_bL36"/>
    <property type="match status" value="1"/>
</dbReference>